<protein>
    <submittedName>
        <fullName evidence="1">Aminoglycoside 6-adenylyltransferase</fullName>
    </submittedName>
</protein>
<evidence type="ECO:0000313" key="1">
    <source>
        <dbReference type="EMBL" id="MEN0644962.1"/>
    </source>
</evidence>
<dbReference type="RefSeq" id="WP_343131586.1">
    <property type="nucleotide sequence ID" value="NZ_JBCITK010000001.1"/>
</dbReference>
<sequence length="270" mass="31803">MNRDLELPKHRSELVTRICDDLIVDDRILAVFFGGSIGNETTDIYSDIDVRIVVKDEDYDSFKLSKRKRAQCWGNVLFFEDVPWTNYSVAHYDTFLKVDSFYYRKWDLEPSVWLQDIQIVMDSGGFMSEIVEESKKLRYEPSVGEVELLRSKFLAHSHETYRRVSRGEWNYALSCLNHLRMIVVTAWYMDKGMQPNTLGDWAKYEGARSLLDQRQLQALAEWDGCRDRDEVMRKVRMMFGEFKTVHQSLCEKVGMDDEPEMLERVMAMVL</sequence>
<dbReference type="SUPFAM" id="SSF81301">
    <property type="entry name" value="Nucleotidyltransferase"/>
    <property type="match status" value="1"/>
</dbReference>
<reference evidence="1 2" key="1">
    <citation type="submission" date="2024-03" db="EMBL/GenBank/DDBJ databases">
        <title>Bacilli Hybrid Assemblies.</title>
        <authorList>
            <person name="Kovac J."/>
        </authorList>
    </citation>
    <scope>NUCLEOTIDE SEQUENCE [LARGE SCALE GENOMIC DNA]</scope>
    <source>
        <strain evidence="1 2">FSL R7-0666</strain>
    </source>
</reference>
<gene>
    <name evidence="1" type="ORF">MKY91_17535</name>
</gene>
<accession>A0ABU9VM44</accession>
<evidence type="ECO:0000313" key="2">
    <source>
        <dbReference type="Proteomes" id="UP001418796"/>
    </source>
</evidence>
<dbReference type="InterPro" id="IPR007530">
    <property type="entry name" value="Aminoglycoside_adenylylTfrase"/>
</dbReference>
<keyword evidence="2" id="KW-1185">Reference proteome</keyword>
<organism evidence="1 2">
    <name type="scientific">Alkalicoccobacillus gibsonii</name>
    <dbReference type="NCBI Taxonomy" id="79881"/>
    <lineage>
        <taxon>Bacteria</taxon>
        <taxon>Bacillati</taxon>
        <taxon>Bacillota</taxon>
        <taxon>Bacilli</taxon>
        <taxon>Bacillales</taxon>
        <taxon>Bacillaceae</taxon>
        <taxon>Alkalicoccobacillus</taxon>
    </lineage>
</organism>
<dbReference type="Gene3D" id="3.30.460.10">
    <property type="entry name" value="Beta Polymerase, domain 2"/>
    <property type="match status" value="1"/>
</dbReference>
<name>A0ABU9VM44_9BACI</name>
<dbReference type="EMBL" id="JBCITK010000001">
    <property type="protein sequence ID" value="MEN0644962.1"/>
    <property type="molecule type" value="Genomic_DNA"/>
</dbReference>
<dbReference type="Pfam" id="PF04439">
    <property type="entry name" value="Adenyl_transf"/>
    <property type="match status" value="1"/>
</dbReference>
<dbReference type="InterPro" id="IPR043519">
    <property type="entry name" value="NT_sf"/>
</dbReference>
<proteinExistence type="predicted"/>
<comment type="caution">
    <text evidence="1">The sequence shown here is derived from an EMBL/GenBank/DDBJ whole genome shotgun (WGS) entry which is preliminary data.</text>
</comment>
<dbReference type="Proteomes" id="UP001418796">
    <property type="component" value="Unassembled WGS sequence"/>
</dbReference>